<dbReference type="AlphaFoldDB" id="A0A392TGI7"/>
<keyword evidence="2" id="KW-1185">Reference proteome</keyword>
<reference evidence="1 2" key="1">
    <citation type="journal article" date="2018" name="Front. Plant Sci.">
        <title>Red Clover (Trifolium pratense) and Zigzag Clover (T. medium) - A Picture of Genomic Similarities and Differences.</title>
        <authorList>
            <person name="Dluhosova J."/>
            <person name="Istvanek J."/>
            <person name="Nedelnik J."/>
            <person name="Repkova J."/>
        </authorList>
    </citation>
    <scope>NUCLEOTIDE SEQUENCE [LARGE SCALE GENOMIC DNA]</scope>
    <source>
        <strain evidence="2">cv. 10/8</strain>
        <tissue evidence="1">Leaf</tissue>
    </source>
</reference>
<feature type="non-terminal residue" evidence="1">
    <location>
        <position position="54"/>
    </location>
</feature>
<comment type="caution">
    <text evidence="1">The sequence shown here is derived from an EMBL/GenBank/DDBJ whole genome shotgun (WGS) entry which is preliminary data.</text>
</comment>
<protein>
    <submittedName>
        <fullName evidence="1">Uncharacterized protein</fullName>
    </submittedName>
</protein>
<dbReference type="EMBL" id="LXQA010575859">
    <property type="protein sequence ID" value="MCI60128.1"/>
    <property type="molecule type" value="Genomic_DNA"/>
</dbReference>
<accession>A0A392TGI7</accession>
<proteinExistence type="predicted"/>
<sequence length="54" mass="6233">MYYSNLDLHLKLILTWASERFLQVPPPPPFAMVGRLQRSDSDLLLGTFLPSIHH</sequence>
<evidence type="ECO:0000313" key="2">
    <source>
        <dbReference type="Proteomes" id="UP000265520"/>
    </source>
</evidence>
<organism evidence="1 2">
    <name type="scientific">Trifolium medium</name>
    <dbReference type="NCBI Taxonomy" id="97028"/>
    <lineage>
        <taxon>Eukaryota</taxon>
        <taxon>Viridiplantae</taxon>
        <taxon>Streptophyta</taxon>
        <taxon>Embryophyta</taxon>
        <taxon>Tracheophyta</taxon>
        <taxon>Spermatophyta</taxon>
        <taxon>Magnoliopsida</taxon>
        <taxon>eudicotyledons</taxon>
        <taxon>Gunneridae</taxon>
        <taxon>Pentapetalae</taxon>
        <taxon>rosids</taxon>
        <taxon>fabids</taxon>
        <taxon>Fabales</taxon>
        <taxon>Fabaceae</taxon>
        <taxon>Papilionoideae</taxon>
        <taxon>50 kb inversion clade</taxon>
        <taxon>NPAAA clade</taxon>
        <taxon>Hologalegina</taxon>
        <taxon>IRL clade</taxon>
        <taxon>Trifolieae</taxon>
        <taxon>Trifolium</taxon>
    </lineage>
</organism>
<evidence type="ECO:0000313" key="1">
    <source>
        <dbReference type="EMBL" id="MCI60128.1"/>
    </source>
</evidence>
<dbReference type="Proteomes" id="UP000265520">
    <property type="component" value="Unassembled WGS sequence"/>
</dbReference>
<name>A0A392TGI7_9FABA</name>